<dbReference type="Proteomes" id="UP001221519">
    <property type="component" value="Plasmid unnamed1"/>
</dbReference>
<dbReference type="RefSeq" id="WP_047913160.1">
    <property type="nucleotide sequence ID" value="NZ_CP118109.1"/>
</dbReference>
<gene>
    <name evidence="1" type="ORF">PUW25_26075</name>
</gene>
<name>A0ABY7XJR3_9BACL</name>
<accession>A0ABY7XJR3</accession>
<geneLocation type="plasmid" evidence="1 2">
    <name>unnamed1</name>
</geneLocation>
<organism evidence="1 2">
    <name type="scientific">Paenibacillus urinalis</name>
    <dbReference type="NCBI Taxonomy" id="521520"/>
    <lineage>
        <taxon>Bacteria</taxon>
        <taxon>Bacillati</taxon>
        <taxon>Bacillota</taxon>
        <taxon>Bacilli</taxon>
        <taxon>Bacillales</taxon>
        <taxon>Paenibacillaceae</taxon>
        <taxon>Paenibacillus</taxon>
    </lineage>
</organism>
<keyword evidence="1" id="KW-0614">Plasmid</keyword>
<sequence>MNDMVVQMEIADLTDHTDLQKQIIIERLQTDTNLRDDQYNVIGRIILPYLDGDKLKATVKVHSSSIITRSIAEACKNISSEIRNMKFNLH</sequence>
<evidence type="ECO:0000313" key="1">
    <source>
        <dbReference type="EMBL" id="WDI05039.1"/>
    </source>
</evidence>
<evidence type="ECO:0000313" key="2">
    <source>
        <dbReference type="Proteomes" id="UP001221519"/>
    </source>
</evidence>
<proteinExistence type="predicted"/>
<keyword evidence="2" id="KW-1185">Reference proteome</keyword>
<protein>
    <submittedName>
        <fullName evidence="1">Uncharacterized protein</fullName>
    </submittedName>
</protein>
<dbReference type="EMBL" id="CP118109">
    <property type="protein sequence ID" value="WDI05039.1"/>
    <property type="molecule type" value="Genomic_DNA"/>
</dbReference>
<reference evidence="1 2" key="1">
    <citation type="submission" date="2023-02" db="EMBL/GenBank/DDBJ databases">
        <title>Pathogen: clinical or host-associated sample.</title>
        <authorList>
            <person name="Hergert J."/>
            <person name="Casey R."/>
            <person name="Wagner J."/>
            <person name="Young E.L."/>
            <person name="Oakeson K.F."/>
        </authorList>
    </citation>
    <scope>NUCLEOTIDE SEQUENCE [LARGE SCALE GENOMIC DNA]</scope>
    <source>
        <strain evidence="1 2">2022CK-00829</strain>
        <plasmid evidence="1 2">unnamed1</plasmid>
    </source>
</reference>